<keyword evidence="2" id="KW-1185">Reference proteome</keyword>
<evidence type="ECO:0000313" key="2">
    <source>
        <dbReference type="Proteomes" id="UP000053424"/>
    </source>
</evidence>
<gene>
    <name evidence="1" type="ORF">M413DRAFT_445466</name>
</gene>
<dbReference type="Proteomes" id="UP000053424">
    <property type="component" value="Unassembled WGS sequence"/>
</dbReference>
<accession>A0A0C2XUX2</accession>
<protein>
    <recommendedName>
        <fullName evidence="3">Protein kinase domain-containing protein</fullName>
    </recommendedName>
</protein>
<reference evidence="1 2" key="1">
    <citation type="submission" date="2014-04" db="EMBL/GenBank/DDBJ databases">
        <authorList>
            <consortium name="DOE Joint Genome Institute"/>
            <person name="Kuo A."/>
            <person name="Gay G."/>
            <person name="Dore J."/>
            <person name="Kohler A."/>
            <person name="Nagy L.G."/>
            <person name="Floudas D."/>
            <person name="Copeland A."/>
            <person name="Barry K.W."/>
            <person name="Cichocki N."/>
            <person name="Veneault-Fourrey C."/>
            <person name="LaButti K."/>
            <person name="Lindquist E.A."/>
            <person name="Lipzen A."/>
            <person name="Lundell T."/>
            <person name="Morin E."/>
            <person name="Murat C."/>
            <person name="Sun H."/>
            <person name="Tunlid A."/>
            <person name="Henrissat B."/>
            <person name="Grigoriev I.V."/>
            <person name="Hibbett D.S."/>
            <person name="Martin F."/>
            <person name="Nordberg H.P."/>
            <person name="Cantor M.N."/>
            <person name="Hua S.X."/>
        </authorList>
    </citation>
    <scope>NUCLEOTIDE SEQUENCE [LARGE SCALE GENOMIC DNA]</scope>
    <source>
        <strain evidence="2">h7</strain>
    </source>
</reference>
<reference evidence="2" key="2">
    <citation type="submission" date="2015-01" db="EMBL/GenBank/DDBJ databases">
        <title>Evolutionary Origins and Diversification of the Mycorrhizal Mutualists.</title>
        <authorList>
            <consortium name="DOE Joint Genome Institute"/>
            <consortium name="Mycorrhizal Genomics Consortium"/>
            <person name="Kohler A."/>
            <person name="Kuo A."/>
            <person name="Nagy L.G."/>
            <person name="Floudas D."/>
            <person name="Copeland A."/>
            <person name="Barry K.W."/>
            <person name="Cichocki N."/>
            <person name="Veneault-Fourrey C."/>
            <person name="LaButti K."/>
            <person name="Lindquist E.A."/>
            <person name="Lipzen A."/>
            <person name="Lundell T."/>
            <person name="Morin E."/>
            <person name="Murat C."/>
            <person name="Riley R."/>
            <person name="Ohm R."/>
            <person name="Sun H."/>
            <person name="Tunlid A."/>
            <person name="Henrissat B."/>
            <person name="Grigoriev I.V."/>
            <person name="Hibbett D.S."/>
            <person name="Martin F."/>
        </authorList>
    </citation>
    <scope>NUCLEOTIDE SEQUENCE [LARGE SCALE GENOMIC DNA]</scope>
    <source>
        <strain evidence="2">h7</strain>
    </source>
</reference>
<dbReference type="HOGENOM" id="CLU_075372_0_0_1"/>
<proteinExistence type="predicted"/>
<dbReference type="AlphaFoldDB" id="A0A0C2XUX2"/>
<dbReference type="EMBL" id="KN831780">
    <property type="protein sequence ID" value="KIM41468.1"/>
    <property type="molecule type" value="Genomic_DNA"/>
</dbReference>
<sequence>MLAIPLASNAISSLVVKRFVKDQNKEHINVTFHRRIPDVVKGVRTLKRSVLPDGPPCRLPSTLPPPGNLQLSLFVEELIGDGRCGTVFSTHPDLLLDLSNKSVEVLEPGLPYLPSLVIKVADHAHVEDLAAEASIYEEMENLQGVAIPRYYGWFEAELEPTWTVDFNPSKTETAPSTAPGRLSLLLLERMGPLLPIGERLSDRSDIWAIFSDLAQLGIEQPDMRYSNILVAPLAASPTTLPGNTCPYHNCVHKYRIIDFDRARKVDWTLKQHYYEQVGTLGRLLEMMEMNVILEPWEY</sequence>
<evidence type="ECO:0000313" key="1">
    <source>
        <dbReference type="EMBL" id="KIM41468.1"/>
    </source>
</evidence>
<name>A0A0C2XUX2_HEBCY</name>
<evidence type="ECO:0008006" key="3">
    <source>
        <dbReference type="Google" id="ProtNLM"/>
    </source>
</evidence>
<organism evidence="1 2">
    <name type="scientific">Hebeloma cylindrosporum</name>
    <dbReference type="NCBI Taxonomy" id="76867"/>
    <lineage>
        <taxon>Eukaryota</taxon>
        <taxon>Fungi</taxon>
        <taxon>Dikarya</taxon>
        <taxon>Basidiomycota</taxon>
        <taxon>Agaricomycotina</taxon>
        <taxon>Agaricomycetes</taxon>
        <taxon>Agaricomycetidae</taxon>
        <taxon>Agaricales</taxon>
        <taxon>Agaricineae</taxon>
        <taxon>Hymenogastraceae</taxon>
        <taxon>Hebeloma</taxon>
    </lineage>
</organism>
<dbReference type="OrthoDB" id="3182995at2759"/>